<evidence type="ECO:0000313" key="12">
    <source>
        <dbReference type="EMBL" id="KAG0719506.1"/>
    </source>
</evidence>
<keyword evidence="13" id="KW-1185">Reference proteome</keyword>
<dbReference type="CDD" id="cd09633">
    <property type="entry name" value="Deltex_C"/>
    <property type="match status" value="1"/>
</dbReference>
<evidence type="ECO:0000256" key="3">
    <source>
        <dbReference type="ARBA" id="ARBA00009413"/>
    </source>
</evidence>
<protein>
    <recommendedName>
        <fullName evidence="9">E3 ubiquitin-protein ligase</fullName>
        <ecNumber evidence="9">2.3.2.27</ecNumber>
    </recommendedName>
</protein>
<evidence type="ECO:0000256" key="10">
    <source>
        <dbReference type="SAM" id="MobiDB-lite"/>
    </source>
</evidence>
<dbReference type="PROSITE" id="PS50089">
    <property type="entry name" value="ZF_RING_2"/>
    <property type="match status" value="1"/>
</dbReference>
<name>A0A8J5CSX8_CHIOP</name>
<evidence type="ECO:0000256" key="9">
    <source>
        <dbReference type="RuleBase" id="RU367105"/>
    </source>
</evidence>
<evidence type="ECO:0000256" key="8">
    <source>
        <dbReference type="PROSITE-ProRule" id="PRU00175"/>
    </source>
</evidence>
<comment type="similarity">
    <text evidence="3 9">Belongs to the Deltex family.</text>
</comment>
<dbReference type="GO" id="GO:0007219">
    <property type="term" value="P:Notch signaling pathway"/>
    <property type="evidence" value="ECO:0007669"/>
    <property type="project" value="InterPro"/>
</dbReference>
<dbReference type="Pfam" id="PF18102">
    <property type="entry name" value="DTC"/>
    <property type="match status" value="1"/>
</dbReference>
<comment type="caution">
    <text evidence="12">The sequence shown here is derived from an EMBL/GenBank/DDBJ whole genome shotgun (WGS) entry which is preliminary data.</text>
</comment>
<feature type="domain" description="RING-type" evidence="11">
    <location>
        <begin position="245"/>
        <end position="311"/>
    </location>
</feature>
<evidence type="ECO:0000256" key="7">
    <source>
        <dbReference type="ARBA" id="ARBA00022833"/>
    </source>
</evidence>
<dbReference type="GO" id="GO:0008270">
    <property type="term" value="F:zinc ion binding"/>
    <property type="evidence" value="ECO:0007669"/>
    <property type="project" value="UniProtKB-KW"/>
</dbReference>
<evidence type="ECO:0000256" key="6">
    <source>
        <dbReference type="ARBA" id="ARBA00022771"/>
    </source>
</evidence>
<keyword evidence="4 9" id="KW-0808">Transferase</keyword>
<dbReference type="InterPro" id="IPR039398">
    <property type="entry name" value="Deltex_fam"/>
</dbReference>
<comment type="catalytic activity">
    <reaction evidence="1 9">
        <text>S-ubiquitinyl-[E2 ubiquitin-conjugating enzyme]-L-cysteine + [acceptor protein]-L-lysine = [E2 ubiquitin-conjugating enzyme]-L-cysteine + N(6)-ubiquitinyl-[acceptor protein]-L-lysine.</text>
        <dbReference type="EC" id="2.3.2.27"/>
    </reaction>
</comment>
<dbReference type="GO" id="GO:0061630">
    <property type="term" value="F:ubiquitin protein ligase activity"/>
    <property type="evidence" value="ECO:0007669"/>
    <property type="project" value="UniProtKB-UniRule"/>
</dbReference>
<feature type="region of interest" description="Disordered" evidence="10">
    <location>
        <begin position="108"/>
        <end position="136"/>
    </location>
</feature>
<dbReference type="EC" id="2.3.2.27" evidence="9"/>
<dbReference type="OrthoDB" id="2449614at2759"/>
<feature type="region of interest" description="Disordered" evidence="10">
    <location>
        <begin position="170"/>
        <end position="220"/>
    </location>
</feature>
<comment type="pathway">
    <text evidence="2 9">Protein modification; protein ubiquitination.</text>
</comment>
<keyword evidence="7 9" id="KW-0862">Zinc</keyword>
<feature type="compositionally biased region" description="Polar residues" evidence="10">
    <location>
        <begin position="201"/>
        <end position="210"/>
    </location>
</feature>
<keyword evidence="6 8" id="KW-0863">Zinc-finger</keyword>
<evidence type="ECO:0000259" key="11">
    <source>
        <dbReference type="PROSITE" id="PS50089"/>
    </source>
</evidence>
<dbReference type="UniPathway" id="UPA00143"/>
<reference evidence="12" key="1">
    <citation type="submission" date="2020-07" db="EMBL/GenBank/DDBJ databases">
        <title>The High-quality genome of the commercially important snow crab, Chionoecetes opilio.</title>
        <authorList>
            <person name="Jeong J.-H."/>
            <person name="Ryu S."/>
        </authorList>
    </citation>
    <scope>NUCLEOTIDE SEQUENCE</scope>
    <source>
        <strain evidence="12">MADBK_172401_WGS</strain>
        <tissue evidence="12">Digestive gland</tissue>
    </source>
</reference>
<dbReference type="InterPro" id="IPR039396">
    <property type="entry name" value="Deltex_C"/>
</dbReference>
<dbReference type="Gene3D" id="3.30.40.10">
    <property type="entry name" value="Zinc/RING finger domain, C3HC4 (zinc finger)"/>
    <property type="match status" value="1"/>
</dbReference>
<dbReference type="InterPro" id="IPR013083">
    <property type="entry name" value="Znf_RING/FYVE/PHD"/>
</dbReference>
<dbReference type="Proteomes" id="UP000770661">
    <property type="component" value="Unassembled WGS sequence"/>
</dbReference>
<evidence type="ECO:0000256" key="4">
    <source>
        <dbReference type="ARBA" id="ARBA00022679"/>
    </source>
</evidence>
<keyword evidence="9" id="KW-0963">Cytoplasm</keyword>
<comment type="subcellular location">
    <subcellularLocation>
        <location evidence="9">Cytoplasm</location>
    </subcellularLocation>
</comment>
<accession>A0A8J5CSX8</accession>
<dbReference type="GO" id="GO:0005737">
    <property type="term" value="C:cytoplasm"/>
    <property type="evidence" value="ECO:0007669"/>
    <property type="project" value="UniProtKB-SubCell"/>
</dbReference>
<dbReference type="Gene3D" id="3.30.390.130">
    <property type="match status" value="1"/>
</dbReference>
<evidence type="ECO:0000313" key="13">
    <source>
        <dbReference type="Proteomes" id="UP000770661"/>
    </source>
</evidence>
<proteinExistence type="inferred from homology"/>
<dbReference type="PANTHER" id="PTHR12622">
    <property type="entry name" value="DELTEX-RELATED"/>
    <property type="match status" value="1"/>
</dbReference>
<dbReference type="EMBL" id="JACEEZ010014422">
    <property type="protein sequence ID" value="KAG0719506.1"/>
    <property type="molecule type" value="Genomic_DNA"/>
</dbReference>
<dbReference type="InterPro" id="IPR001841">
    <property type="entry name" value="Znf_RING"/>
</dbReference>
<sequence length="457" mass="50150">MEDNDASTSLPHTSRNELMYGRFGSNHTLDSDCSSLLSGRRPSLDTISTYLSQDEDLNHSGHCSGIVDSGYYCSPAVDKLISVESDENMDEDVFAEDQEVCDVMRGVSGRSPPPHPVSPLTPVQAHHHRTTAGNSRSQASSLQHSHFMPINAAQSGTDLGLQINGVKRKRTRERALPVPPRLPSPEGCTRGGNASPWDPQLHSSNRLFTNRSHKGHHGSRAPIAAEDKLLLQYTSVVEAPPDDMCSICMWSLTEISGYLEEGEAATRISQTSGIQSDGVVSLNLCKHQFHLACVREMAKSFPQFLECPNCKTLHGEKLGNQPLGHMNVTTVRNSLPGHLDCGTLQITYNISSGIQGPEHPHPGRPYHAIGFPRTAYVPNNEKGKKVVRLLREAWRRRLIFTVGPSVTTGLDNCVTWNEIHHKTEWTNTAGHGYPDPGYLDNALKELALHGVTESTLV</sequence>
<keyword evidence="5 9" id="KW-0479">Metal-binding</keyword>
<dbReference type="SUPFAM" id="SSF57850">
    <property type="entry name" value="RING/U-box"/>
    <property type="match status" value="1"/>
</dbReference>
<dbReference type="FunFam" id="3.30.390.130:FF:000001">
    <property type="entry name" value="Probable E3 ubiquitin-protein ligase DTX3"/>
    <property type="match status" value="1"/>
</dbReference>
<dbReference type="AlphaFoldDB" id="A0A8J5CSX8"/>
<evidence type="ECO:0000256" key="2">
    <source>
        <dbReference type="ARBA" id="ARBA00004906"/>
    </source>
</evidence>
<gene>
    <name evidence="12" type="primary">DTX2</name>
    <name evidence="12" type="ORF">GWK47_050361</name>
</gene>
<evidence type="ECO:0000256" key="1">
    <source>
        <dbReference type="ARBA" id="ARBA00000900"/>
    </source>
</evidence>
<dbReference type="GO" id="GO:0016567">
    <property type="term" value="P:protein ubiquitination"/>
    <property type="evidence" value="ECO:0007669"/>
    <property type="project" value="UniProtKB-UniRule"/>
</dbReference>
<dbReference type="SMART" id="SM00184">
    <property type="entry name" value="RING"/>
    <property type="match status" value="1"/>
</dbReference>
<evidence type="ECO:0000256" key="5">
    <source>
        <dbReference type="ARBA" id="ARBA00022723"/>
    </source>
</evidence>
<organism evidence="12 13">
    <name type="scientific">Chionoecetes opilio</name>
    <name type="common">Atlantic snow crab</name>
    <name type="synonym">Cancer opilio</name>
    <dbReference type="NCBI Taxonomy" id="41210"/>
    <lineage>
        <taxon>Eukaryota</taxon>
        <taxon>Metazoa</taxon>
        <taxon>Ecdysozoa</taxon>
        <taxon>Arthropoda</taxon>
        <taxon>Crustacea</taxon>
        <taxon>Multicrustacea</taxon>
        <taxon>Malacostraca</taxon>
        <taxon>Eumalacostraca</taxon>
        <taxon>Eucarida</taxon>
        <taxon>Decapoda</taxon>
        <taxon>Pleocyemata</taxon>
        <taxon>Brachyura</taxon>
        <taxon>Eubrachyura</taxon>
        <taxon>Majoidea</taxon>
        <taxon>Majidae</taxon>
        <taxon>Chionoecetes</taxon>
    </lineage>
</organism>
<dbReference type="InterPro" id="IPR039399">
    <property type="entry name" value="Deltex_C_sf"/>
</dbReference>